<accession>A0AAW1C474</accession>
<dbReference type="AlphaFoldDB" id="A0AAW1C474"/>
<comment type="caution">
    <text evidence="10">The sequence shown here is derived from an EMBL/GenBank/DDBJ whole genome shotgun (WGS) entry which is preliminary data.</text>
</comment>
<dbReference type="EMBL" id="JAOTOJ010000001">
    <property type="protein sequence ID" value="KAK9408891.1"/>
    <property type="molecule type" value="Genomic_DNA"/>
</dbReference>
<keyword evidence="6" id="KW-0969">Cilium</keyword>
<evidence type="ECO:0000256" key="1">
    <source>
        <dbReference type="ARBA" id="ARBA00004611"/>
    </source>
</evidence>
<comment type="similarity">
    <text evidence="2">Belongs to the flagellar radial spoke RSP3 family.</text>
</comment>
<evidence type="ECO:0000256" key="8">
    <source>
        <dbReference type="ARBA" id="ARBA00023273"/>
    </source>
</evidence>
<name>A0AAW1C474_CROAD</name>
<evidence type="ECO:0000256" key="4">
    <source>
        <dbReference type="ARBA" id="ARBA00022553"/>
    </source>
</evidence>
<feature type="compositionally biased region" description="Basic and acidic residues" evidence="9">
    <location>
        <begin position="1"/>
        <end position="11"/>
    </location>
</feature>
<protein>
    <submittedName>
        <fullName evidence="10">Radial spoke head protein 3 B-like</fullName>
    </submittedName>
</protein>
<keyword evidence="4" id="KW-0597">Phosphoprotein</keyword>
<evidence type="ECO:0000256" key="5">
    <source>
        <dbReference type="ARBA" id="ARBA00022846"/>
    </source>
</evidence>
<dbReference type="Proteomes" id="UP001474421">
    <property type="component" value="Unassembled WGS sequence"/>
</dbReference>
<evidence type="ECO:0000256" key="2">
    <source>
        <dbReference type="ARBA" id="ARBA00006737"/>
    </source>
</evidence>
<evidence type="ECO:0000256" key="9">
    <source>
        <dbReference type="SAM" id="MobiDB-lite"/>
    </source>
</evidence>
<evidence type="ECO:0000256" key="6">
    <source>
        <dbReference type="ARBA" id="ARBA00023069"/>
    </source>
</evidence>
<feature type="region of interest" description="Disordered" evidence="9">
    <location>
        <begin position="151"/>
        <end position="214"/>
    </location>
</feature>
<evidence type="ECO:0000313" key="11">
    <source>
        <dbReference type="Proteomes" id="UP001474421"/>
    </source>
</evidence>
<evidence type="ECO:0000313" key="10">
    <source>
        <dbReference type="EMBL" id="KAK9408891.1"/>
    </source>
</evidence>
<organism evidence="10 11">
    <name type="scientific">Crotalus adamanteus</name>
    <name type="common">Eastern diamondback rattlesnake</name>
    <dbReference type="NCBI Taxonomy" id="8729"/>
    <lineage>
        <taxon>Eukaryota</taxon>
        <taxon>Metazoa</taxon>
        <taxon>Chordata</taxon>
        <taxon>Craniata</taxon>
        <taxon>Vertebrata</taxon>
        <taxon>Euteleostomi</taxon>
        <taxon>Lepidosauria</taxon>
        <taxon>Squamata</taxon>
        <taxon>Bifurcata</taxon>
        <taxon>Unidentata</taxon>
        <taxon>Episquamata</taxon>
        <taxon>Toxicofera</taxon>
        <taxon>Serpentes</taxon>
        <taxon>Colubroidea</taxon>
        <taxon>Viperidae</taxon>
        <taxon>Crotalinae</taxon>
        <taxon>Crotalus</taxon>
    </lineage>
</organism>
<reference evidence="10 11" key="1">
    <citation type="journal article" date="2024" name="Proc. Natl. Acad. Sci. U.S.A.">
        <title>The genetic regulatory architecture and epigenomic basis for age-related changes in rattlesnake venom.</title>
        <authorList>
            <person name="Hogan M.P."/>
            <person name="Holding M.L."/>
            <person name="Nystrom G.S."/>
            <person name="Colston T.J."/>
            <person name="Bartlett D.A."/>
            <person name="Mason A.J."/>
            <person name="Ellsworth S.A."/>
            <person name="Rautsaw R.M."/>
            <person name="Lawrence K.C."/>
            <person name="Strickland J.L."/>
            <person name="He B."/>
            <person name="Fraser P."/>
            <person name="Margres M.J."/>
            <person name="Gilbert D.M."/>
            <person name="Gibbs H.L."/>
            <person name="Parkinson C.L."/>
            <person name="Rokyta D.R."/>
        </authorList>
    </citation>
    <scope>NUCLEOTIDE SEQUENCE [LARGE SCALE GENOMIC DNA]</scope>
    <source>
        <strain evidence="10">DRR0105</strain>
    </source>
</reference>
<dbReference type="Pfam" id="PF06098">
    <property type="entry name" value="Radial_spoke_3"/>
    <property type="match status" value="1"/>
</dbReference>
<keyword evidence="3" id="KW-0963">Cytoplasm</keyword>
<dbReference type="PANTHER" id="PTHR21648">
    <property type="entry name" value="FLAGELLAR RADIAL SPOKE PROTEIN 3"/>
    <property type="match status" value="1"/>
</dbReference>
<dbReference type="GO" id="GO:0005929">
    <property type="term" value="C:cilium"/>
    <property type="evidence" value="ECO:0007669"/>
    <property type="project" value="TreeGrafter"/>
</dbReference>
<keyword evidence="5" id="KW-0282">Flagellum</keyword>
<feature type="compositionally biased region" description="Polar residues" evidence="9">
    <location>
        <begin position="179"/>
        <end position="204"/>
    </location>
</feature>
<comment type="subcellular location">
    <subcellularLocation>
        <location evidence="1">Cytoplasm</location>
        <location evidence="1">Cytoskeleton</location>
        <location evidence="1">Flagellum axoneme</location>
    </subcellularLocation>
</comment>
<keyword evidence="11" id="KW-1185">Reference proteome</keyword>
<keyword evidence="8" id="KW-0966">Cell projection</keyword>
<feature type="region of interest" description="Disordered" evidence="9">
    <location>
        <begin position="1"/>
        <end position="31"/>
    </location>
</feature>
<keyword evidence="7" id="KW-0206">Cytoskeleton</keyword>
<dbReference type="PANTHER" id="PTHR21648:SF0">
    <property type="entry name" value="RADIAL SPOKE HEAD PROTEIN 3 HOMOLOG"/>
    <property type="match status" value="1"/>
</dbReference>
<evidence type="ECO:0000256" key="3">
    <source>
        <dbReference type="ARBA" id="ARBA00022490"/>
    </source>
</evidence>
<proteinExistence type="inferred from homology"/>
<sequence>MAEEPVGHHEGAAAAPSISFPLQKRRKKQQMEILQKEKETAEKIAARTFAQRYLSDLIPSVFGSLRDSGYFYDPVERDIETGFIPWIMGKMERLLERRSLGRIIADSLIQHVVQMRLQAFEEGAWPEPPEAPQLTDLEVEELEAAASLLIEPSGPLGAPDQPEDSDQAEPANRCKRQASQKTIKAKLSSQTALWGPSPSESGNGERSPRLNRPLKTGRLLNLFYYGGQSPEGQQGSPKDGF</sequence>
<evidence type="ECO:0000256" key="7">
    <source>
        <dbReference type="ARBA" id="ARBA00023212"/>
    </source>
</evidence>
<gene>
    <name evidence="10" type="ORF">NXF25_000066</name>
</gene>
<dbReference type="InterPro" id="IPR009290">
    <property type="entry name" value="Radial_spoke_3"/>
</dbReference>